<evidence type="ECO:0000259" key="7">
    <source>
        <dbReference type="Pfam" id="PF01923"/>
    </source>
</evidence>
<evidence type="ECO:0000256" key="3">
    <source>
        <dbReference type="ARBA" id="ARBA00022679"/>
    </source>
</evidence>
<gene>
    <name evidence="8" type="ORF">SAMN05216417_1304</name>
</gene>
<dbReference type="Pfam" id="PF01923">
    <property type="entry name" value="Cob_adeno_trans"/>
    <property type="match status" value="1"/>
</dbReference>
<keyword evidence="4 6" id="KW-0547">Nucleotide-binding</keyword>
<dbReference type="InterPro" id="IPR036451">
    <property type="entry name" value="CblAdoTrfase-like_sf"/>
</dbReference>
<keyword evidence="3 6" id="KW-0808">Transferase</keyword>
<dbReference type="EMBL" id="FPBZ01000030">
    <property type="protein sequence ID" value="SFU77480.1"/>
    <property type="molecule type" value="Genomic_DNA"/>
</dbReference>
<comment type="subunit">
    <text evidence="2">Homotrimer.</text>
</comment>
<dbReference type="InterPro" id="IPR029499">
    <property type="entry name" value="PduO-typ"/>
</dbReference>
<sequence>MEVTPQVDQTIRMGKRLTRIYTRTGDDGTTGLGDGTRSSKQSLRVEAMGTVDELNSFIGLLLAETLDDETRIKLEDIQHDLFDLGGDLCIPGRITINAGQVNRLEAQLDHYNEALPALREFILPGGIRAASLCHVVRAVCRRAERRLVELYQAETSVSVHLQYLNRLSDFLFVLCRFLNRLQGVGDVMWQPGKTAV</sequence>
<dbReference type="GO" id="GO:0008817">
    <property type="term" value="F:corrinoid adenosyltransferase activity"/>
    <property type="evidence" value="ECO:0007669"/>
    <property type="project" value="TreeGrafter"/>
</dbReference>
<dbReference type="AlphaFoldDB" id="A0A1I7IX19"/>
<dbReference type="GO" id="GO:0009236">
    <property type="term" value="P:cobalamin biosynthetic process"/>
    <property type="evidence" value="ECO:0007669"/>
    <property type="project" value="UniProtKB-UniRule"/>
</dbReference>
<dbReference type="EC" id="2.5.1.-" evidence="6"/>
<evidence type="ECO:0000256" key="6">
    <source>
        <dbReference type="RuleBase" id="RU366026"/>
    </source>
</evidence>
<comment type="similarity">
    <text evidence="1 6">Belongs to the Cob(I)alamin adenosyltransferase family.</text>
</comment>
<feature type="domain" description="Cobalamin adenosyltransferase-like" evidence="7">
    <location>
        <begin position="20"/>
        <end position="177"/>
    </location>
</feature>
<accession>A0A1I7IX19</accession>
<dbReference type="Proteomes" id="UP000182649">
    <property type="component" value="Unassembled WGS sequence"/>
</dbReference>
<evidence type="ECO:0000256" key="4">
    <source>
        <dbReference type="ARBA" id="ARBA00022741"/>
    </source>
</evidence>
<comment type="catalytic activity">
    <reaction evidence="6">
        <text>2 cob(II)alamin + AH2 + 2 ATP = 2 adenosylcob(III)alamin + 2 triphosphate + A + 2 H(+)</text>
        <dbReference type="Rhea" id="RHEA:53304"/>
        <dbReference type="ChEBI" id="CHEBI:13193"/>
        <dbReference type="ChEBI" id="CHEBI:15378"/>
        <dbReference type="ChEBI" id="CHEBI:16304"/>
        <dbReference type="ChEBI" id="CHEBI:17499"/>
        <dbReference type="ChEBI" id="CHEBI:18036"/>
        <dbReference type="ChEBI" id="CHEBI:18408"/>
        <dbReference type="ChEBI" id="CHEBI:30616"/>
    </reaction>
</comment>
<name>A0A1I7IX19_9PROT</name>
<dbReference type="GO" id="GO:0005524">
    <property type="term" value="F:ATP binding"/>
    <property type="evidence" value="ECO:0007669"/>
    <property type="project" value="UniProtKB-UniRule"/>
</dbReference>
<evidence type="ECO:0000256" key="5">
    <source>
        <dbReference type="ARBA" id="ARBA00022840"/>
    </source>
</evidence>
<dbReference type="PANTHER" id="PTHR12213">
    <property type="entry name" value="CORRINOID ADENOSYLTRANSFERASE"/>
    <property type="match status" value="1"/>
</dbReference>
<dbReference type="NCBIfam" id="TIGR00636">
    <property type="entry name" value="PduO_Nterm"/>
    <property type="match status" value="1"/>
</dbReference>
<dbReference type="InterPro" id="IPR016030">
    <property type="entry name" value="CblAdoTrfase-like"/>
</dbReference>
<organism evidence="8 9">
    <name type="scientific">Nitrosospira multiformis</name>
    <dbReference type="NCBI Taxonomy" id="1231"/>
    <lineage>
        <taxon>Bacteria</taxon>
        <taxon>Pseudomonadati</taxon>
        <taxon>Pseudomonadota</taxon>
        <taxon>Betaproteobacteria</taxon>
        <taxon>Nitrosomonadales</taxon>
        <taxon>Nitrosomonadaceae</taxon>
        <taxon>Nitrosospira</taxon>
    </lineage>
</organism>
<dbReference type="PANTHER" id="PTHR12213:SF0">
    <property type="entry name" value="CORRINOID ADENOSYLTRANSFERASE MMAB"/>
    <property type="match status" value="1"/>
</dbReference>
<keyword evidence="6" id="KW-0169">Cobalamin biosynthesis</keyword>
<reference evidence="8 9" key="1">
    <citation type="submission" date="2016-10" db="EMBL/GenBank/DDBJ databases">
        <authorList>
            <person name="de Groot N.N."/>
        </authorList>
    </citation>
    <scope>NUCLEOTIDE SEQUENCE [LARGE SCALE GENOMIC DNA]</scope>
    <source>
        <strain evidence="8 9">Nl14</strain>
    </source>
</reference>
<dbReference type="Gene3D" id="1.20.1200.10">
    <property type="entry name" value="Cobalamin adenosyltransferase-like"/>
    <property type="match status" value="1"/>
</dbReference>
<evidence type="ECO:0000313" key="8">
    <source>
        <dbReference type="EMBL" id="SFU77480.1"/>
    </source>
</evidence>
<evidence type="ECO:0000256" key="2">
    <source>
        <dbReference type="ARBA" id="ARBA00011233"/>
    </source>
</evidence>
<evidence type="ECO:0000256" key="1">
    <source>
        <dbReference type="ARBA" id="ARBA00007487"/>
    </source>
</evidence>
<protein>
    <recommendedName>
        <fullName evidence="6">Cobalamin adenosyltransferase</fullName>
        <ecNumber evidence="6">2.5.1.-</ecNumber>
    </recommendedName>
</protein>
<proteinExistence type="inferred from homology"/>
<keyword evidence="5 6" id="KW-0067">ATP-binding</keyword>
<dbReference type="SUPFAM" id="SSF89028">
    <property type="entry name" value="Cobalamin adenosyltransferase-like"/>
    <property type="match status" value="1"/>
</dbReference>
<evidence type="ECO:0000313" key="9">
    <source>
        <dbReference type="Proteomes" id="UP000182649"/>
    </source>
</evidence>
<dbReference type="FunFam" id="1.20.1200.10:FF:000001">
    <property type="entry name" value="Cob(I)yrinic acid a,c-diamide adenosyltransferase"/>
    <property type="match status" value="1"/>
</dbReference>